<feature type="compositionally biased region" description="Basic and acidic residues" evidence="1">
    <location>
        <begin position="337"/>
        <end position="359"/>
    </location>
</feature>
<feature type="region of interest" description="Disordered" evidence="1">
    <location>
        <begin position="328"/>
        <end position="366"/>
    </location>
</feature>
<accession>S9SKA8</accession>
<evidence type="ECO:0000256" key="2">
    <source>
        <dbReference type="SAM" id="Phobius"/>
    </source>
</evidence>
<dbReference type="HOGENOM" id="CLU_838327_0_0_5"/>
<keyword evidence="2" id="KW-0812">Transmembrane</keyword>
<dbReference type="STRING" id="1123237.Salmuc_01463"/>
<dbReference type="RefSeq" id="WP_021119681.1">
    <property type="nucleotide sequence ID" value="NZ_KE557273.1"/>
</dbReference>
<feature type="transmembrane region" description="Helical" evidence="2">
    <location>
        <begin position="182"/>
        <end position="211"/>
    </location>
</feature>
<feature type="transmembrane region" description="Helical" evidence="2">
    <location>
        <begin position="223"/>
        <end position="242"/>
    </location>
</feature>
<feature type="transmembrane region" description="Helical" evidence="2">
    <location>
        <begin position="290"/>
        <end position="313"/>
    </location>
</feature>
<keyword evidence="2" id="KW-1133">Transmembrane helix</keyword>
<keyword evidence="4" id="KW-1185">Reference proteome</keyword>
<name>S9SKA8_9RHOB</name>
<gene>
    <name evidence="3" type="ORF">Salmuc_01463</name>
</gene>
<evidence type="ECO:0000313" key="4">
    <source>
        <dbReference type="Proteomes" id="UP000015347"/>
    </source>
</evidence>
<evidence type="ECO:0000256" key="1">
    <source>
        <dbReference type="SAM" id="MobiDB-lite"/>
    </source>
</evidence>
<proteinExistence type="predicted"/>
<dbReference type="AlphaFoldDB" id="S9SKA8"/>
<organism evidence="3 4">
    <name type="scientific">Salipiger mucosus DSM 16094</name>
    <dbReference type="NCBI Taxonomy" id="1123237"/>
    <lineage>
        <taxon>Bacteria</taxon>
        <taxon>Pseudomonadati</taxon>
        <taxon>Pseudomonadota</taxon>
        <taxon>Alphaproteobacteria</taxon>
        <taxon>Rhodobacterales</taxon>
        <taxon>Roseobacteraceae</taxon>
        <taxon>Salipiger</taxon>
    </lineage>
</organism>
<keyword evidence="2" id="KW-0472">Membrane</keyword>
<feature type="transmembrane region" description="Helical" evidence="2">
    <location>
        <begin position="144"/>
        <end position="161"/>
    </location>
</feature>
<feature type="transmembrane region" description="Helical" evidence="2">
    <location>
        <begin position="262"/>
        <end position="284"/>
    </location>
</feature>
<dbReference type="Proteomes" id="UP000015347">
    <property type="component" value="Unassembled WGS sequence"/>
</dbReference>
<dbReference type="EMBL" id="APVH01000003">
    <property type="protein sequence ID" value="EPX86814.1"/>
    <property type="molecule type" value="Genomic_DNA"/>
</dbReference>
<dbReference type="eggNOG" id="COG0668">
    <property type="taxonomic scope" value="Bacteria"/>
</dbReference>
<dbReference type="OrthoDB" id="6500477at2"/>
<protein>
    <submittedName>
        <fullName evidence="3">Potassium efflux system KefA protein / Small-conductance mechanosensitive channel</fullName>
    </submittedName>
</protein>
<evidence type="ECO:0000313" key="3">
    <source>
        <dbReference type="EMBL" id="EPX86814.1"/>
    </source>
</evidence>
<reference evidence="4" key="1">
    <citation type="journal article" date="2014" name="Stand. Genomic Sci.">
        <title>Genome sequence of the exopolysaccharide-producing Salipiger mucosus type strain (DSM 16094(T)), a moderately halophilic member of the Roseobacter clade.</title>
        <authorList>
            <person name="Riedel T."/>
            <person name="Spring S."/>
            <person name="Fiebig A."/>
            <person name="Petersen J."/>
            <person name="Kyrpides N.C."/>
            <person name="Goker M."/>
            <person name="Klenk H.P."/>
        </authorList>
    </citation>
    <scope>NUCLEOTIDE SEQUENCE [LARGE SCALE GENOMIC DNA]</scope>
    <source>
        <strain evidence="4">DSM 16094</strain>
    </source>
</reference>
<comment type="caution">
    <text evidence="3">The sequence shown here is derived from an EMBL/GenBank/DDBJ whole genome shotgun (WGS) entry which is preliminary data.</text>
</comment>
<sequence length="366" mass="38579">MVSRALHSLFAIFLFAFVGLGVVATPSAAQDAAATEAAEARSDVDLLIDVIEDDTARAELIERLRAVDGQAVTPGEVVDEMAPGAPPPDDLSFGRQVALITQEVAEGIAGRLTTTWAQLSRSSGVLDGLSGAELGVLLDALRDLALIIAGTVVVYIVLRRLGKALYARMGASARDGGALRTVVLFLASALIDAGIVIVAWAVGYAIAVLFLGEFGQIGIRQTLYLNAFLLVEMTKVVVRMVLSPSAANLRPLPVTDGAARYLATRLNLIVGLVGYGQLLVVPVINSNVSFAAGRAVSSLIAFAVLALAIWLVLRNRRAVTDWMLGSRRRTAPAAAEPRAETAARPANEESRPRGADRARGGRRPRG</sequence>